<comment type="similarity">
    <text evidence="11">Belongs to the tRNA nucleotidyltransferase/poly(A) polymerase family. Bacterial CCA-adding enzyme type 3 subfamily.</text>
</comment>
<dbReference type="EMBL" id="QFVR01000025">
    <property type="protein sequence ID" value="PWI24240.1"/>
    <property type="molecule type" value="Genomic_DNA"/>
</dbReference>
<dbReference type="Proteomes" id="UP000245938">
    <property type="component" value="Unassembled WGS sequence"/>
</dbReference>
<keyword evidence="5 11" id="KW-0479">Metal-binding</keyword>
<name>A0A2U3AI90_9BACL</name>
<dbReference type="InterPro" id="IPR043519">
    <property type="entry name" value="NT_sf"/>
</dbReference>
<dbReference type="Gene3D" id="1.10.3090.10">
    <property type="entry name" value="cca-adding enzyme, domain 2"/>
    <property type="match status" value="1"/>
</dbReference>
<feature type="binding site" evidence="11">
    <location>
        <position position="43"/>
    </location>
    <ligand>
        <name>Mg(2+)</name>
        <dbReference type="ChEBI" id="CHEBI:18420"/>
    </ligand>
</feature>
<dbReference type="GO" id="GO:0001680">
    <property type="term" value="P:tRNA 3'-terminal CCA addition"/>
    <property type="evidence" value="ECO:0007669"/>
    <property type="project" value="UniProtKB-UniRule"/>
</dbReference>
<keyword evidence="6 11" id="KW-0547">Nucleotide-binding</keyword>
<dbReference type="CDD" id="cd05398">
    <property type="entry name" value="NT_ClassII-CCAase"/>
    <property type="match status" value="1"/>
</dbReference>
<dbReference type="Pfam" id="PF13735">
    <property type="entry name" value="tRNA_NucTran2_2"/>
    <property type="match status" value="1"/>
</dbReference>
<comment type="catalytic activity">
    <reaction evidence="11">
        <text>a tRNA precursor + 2 CTP + ATP = a tRNA with a 3' CCA end + 3 diphosphate</text>
        <dbReference type="Rhea" id="RHEA:14433"/>
        <dbReference type="Rhea" id="RHEA-COMP:10465"/>
        <dbReference type="Rhea" id="RHEA-COMP:10468"/>
        <dbReference type="ChEBI" id="CHEBI:30616"/>
        <dbReference type="ChEBI" id="CHEBI:33019"/>
        <dbReference type="ChEBI" id="CHEBI:37563"/>
        <dbReference type="ChEBI" id="CHEBI:74896"/>
        <dbReference type="ChEBI" id="CHEBI:83071"/>
        <dbReference type="EC" id="2.7.7.72"/>
    </reaction>
</comment>
<evidence type="ECO:0000256" key="9">
    <source>
        <dbReference type="ARBA" id="ARBA00022842"/>
    </source>
</evidence>
<keyword evidence="2 11" id="KW-0808">Transferase</keyword>
<evidence type="ECO:0000256" key="11">
    <source>
        <dbReference type="HAMAP-Rule" id="MF_01263"/>
    </source>
</evidence>
<dbReference type="SUPFAM" id="SSF81891">
    <property type="entry name" value="Poly A polymerase C-terminal region-like"/>
    <property type="match status" value="1"/>
</dbReference>
<dbReference type="GO" id="GO:0042245">
    <property type="term" value="P:RNA repair"/>
    <property type="evidence" value="ECO:0007669"/>
    <property type="project" value="UniProtKB-KW"/>
</dbReference>
<feature type="binding site" evidence="11">
    <location>
        <position position="164"/>
    </location>
    <ligand>
        <name>ATP</name>
        <dbReference type="ChEBI" id="CHEBI:30616"/>
    </ligand>
</feature>
<feature type="binding site" evidence="11">
    <location>
        <position position="112"/>
    </location>
    <ligand>
        <name>ATP</name>
        <dbReference type="ChEBI" id="CHEBI:30616"/>
    </ligand>
</feature>
<dbReference type="GO" id="GO:0005524">
    <property type="term" value="F:ATP binding"/>
    <property type="evidence" value="ECO:0007669"/>
    <property type="project" value="UniProtKB-UniRule"/>
</dbReference>
<dbReference type="GO" id="GO:0004810">
    <property type="term" value="F:CCA tRNA nucleotidyltransferase activity"/>
    <property type="evidence" value="ECO:0007669"/>
    <property type="project" value="UniProtKB-UniRule"/>
</dbReference>
<keyword evidence="9 11" id="KW-0460">Magnesium</keyword>
<dbReference type="GO" id="GO:0160016">
    <property type="term" value="F:CCACCA tRNA nucleotidyltransferase activity"/>
    <property type="evidence" value="ECO:0007669"/>
    <property type="project" value="RHEA"/>
</dbReference>
<comment type="catalytic activity">
    <reaction evidence="11">
        <text>a tRNA with a 3' CCA end + 2 CTP + ATP = a tRNA with a 3' CCACCA end + 3 diphosphate</text>
        <dbReference type="Rhea" id="RHEA:76235"/>
        <dbReference type="Rhea" id="RHEA-COMP:10468"/>
        <dbReference type="Rhea" id="RHEA-COMP:18655"/>
        <dbReference type="ChEBI" id="CHEBI:30616"/>
        <dbReference type="ChEBI" id="CHEBI:33019"/>
        <dbReference type="ChEBI" id="CHEBI:37563"/>
        <dbReference type="ChEBI" id="CHEBI:83071"/>
        <dbReference type="ChEBI" id="CHEBI:195187"/>
    </reaction>
</comment>
<keyword evidence="3 11" id="KW-0819">tRNA processing</keyword>
<feature type="binding site" evidence="11">
    <location>
        <position position="158"/>
    </location>
    <ligand>
        <name>CTP</name>
        <dbReference type="ChEBI" id="CHEBI:37563"/>
    </ligand>
</feature>
<feature type="binding site" evidence="11">
    <location>
        <position position="164"/>
    </location>
    <ligand>
        <name>CTP</name>
        <dbReference type="ChEBI" id="CHEBI:37563"/>
    </ligand>
</feature>
<dbReference type="Pfam" id="PF01743">
    <property type="entry name" value="PolyA_pol"/>
    <property type="match status" value="1"/>
</dbReference>
<feature type="domain" description="tRNA nucleotidyltransferase/poly(A) polymerase RNA and SrmB- binding" evidence="13">
    <location>
        <begin position="170"/>
        <end position="226"/>
    </location>
</feature>
<dbReference type="InterPro" id="IPR002646">
    <property type="entry name" value="PolA_pol_head_dom"/>
</dbReference>
<feature type="binding site" evidence="11">
    <location>
        <position position="112"/>
    </location>
    <ligand>
        <name>CTP</name>
        <dbReference type="ChEBI" id="CHEBI:37563"/>
    </ligand>
</feature>
<comment type="miscellaneous">
    <text evidence="11">A single active site specifically recognizes both ATP and CTP and is responsible for their addition.</text>
</comment>
<evidence type="ECO:0000259" key="13">
    <source>
        <dbReference type="Pfam" id="PF12627"/>
    </source>
</evidence>
<comment type="function">
    <text evidence="11">Catalyzes the addition and repair of the essential 3'-terminal CCA sequence in tRNAs without using a nucleic acid template. Adds these three nucleotides in the order of C, C, and A to the tRNA nucleotide-73, using CTP and ATP as substrates and producing inorganic pyrophosphate. tRNA 3'-terminal CCA addition is required both for tRNA processing and repair. Also involved in tRNA surveillance by mediating tandem CCA addition to generate a CCACCA at the 3' terminus of unstable tRNAs. While stable tRNAs receive only 3'-terminal CCA, unstable tRNAs are marked with CCACCA and rapidly degraded.</text>
</comment>
<feature type="binding site" evidence="11">
    <location>
        <position position="28"/>
    </location>
    <ligand>
        <name>ATP</name>
        <dbReference type="ChEBI" id="CHEBI:30616"/>
    </ligand>
</feature>
<dbReference type="InterPro" id="IPR032828">
    <property type="entry name" value="PolyA_RNA-bd"/>
</dbReference>
<dbReference type="InterPro" id="IPR023068">
    <property type="entry name" value="CCA-adding_enz_firmicutes"/>
</dbReference>
<dbReference type="EC" id="2.7.7.72" evidence="11"/>
<dbReference type="InterPro" id="IPR050264">
    <property type="entry name" value="Bact_CCA-adding_enz_type3_sf"/>
</dbReference>
<accession>A0A2U3AI90</accession>
<evidence type="ECO:0000256" key="1">
    <source>
        <dbReference type="ARBA" id="ARBA00001946"/>
    </source>
</evidence>
<dbReference type="InterPro" id="IPR032810">
    <property type="entry name" value="CCA-adding_enz_C"/>
</dbReference>
<sequence>MTDSSWQAASKVIEALEEQQFEAVIVGGAVRDFLLGKEANDVDVATSALPEETKAVFTKTFDVGIEHGTVLVVDFKEPVEVTTFRTDGDYTDHRRPDEVIFVRSLEEDLKRRDFTINAMAMRPNGDIIDLFNGRSDLVKRIIRAVGNAHERFSEDALRILRALRFSAQLDFRIEEKTQQAMYDSAAFLEKIARERMKIEFDKIFKSTYPSNAISAINDTPIATYLHGEFMELALWKKLQTAGNEIIGWTFWVYTTGNRQLLDDYRCSNEEKKQVAQALICMEILQQGDPSKMALFLYDESIWQVASACSNAVTPQQKPQLFENIRAQKKALPIQSRQELAISGRDLMAWTGKKGGPWLKEALESIIVNVVMGRLQNDEQQIKDWFKHEWNNQA</sequence>
<feature type="binding site" evidence="11">
    <location>
        <position position="155"/>
    </location>
    <ligand>
        <name>ATP</name>
        <dbReference type="ChEBI" id="CHEBI:30616"/>
    </ligand>
</feature>
<keyword evidence="4 11" id="KW-0548">Nucleotidyltransferase</keyword>
<reference evidence="15 16" key="1">
    <citation type="submission" date="2018-05" db="EMBL/GenBank/DDBJ databases">
        <title>Kurthia sibirica genome sequence.</title>
        <authorList>
            <person name="Maclea K.S."/>
            <person name="Goen A.E."/>
        </authorList>
    </citation>
    <scope>NUCLEOTIDE SEQUENCE [LARGE SCALE GENOMIC DNA]</scope>
    <source>
        <strain evidence="15 16">ATCC 49154</strain>
    </source>
</reference>
<feature type="binding site" evidence="11">
    <location>
        <position position="31"/>
    </location>
    <ligand>
        <name>CTP</name>
        <dbReference type="ChEBI" id="CHEBI:37563"/>
    </ligand>
</feature>
<evidence type="ECO:0000256" key="3">
    <source>
        <dbReference type="ARBA" id="ARBA00022694"/>
    </source>
</evidence>
<dbReference type="GO" id="GO:0000287">
    <property type="term" value="F:magnesium ion binding"/>
    <property type="evidence" value="ECO:0007669"/>
    <property type="project" value="UniProtKB-UniRule"/>
</dbReference>
<comment type="subunit">
    <text evidence="11">Homodimer.</text>
</comment>
<evidence type="ECO:0000313" key="15">
    <source>
        <dbReference type="EMBL" id="PWI24240.1"/>
    </source>
</evidence>
<dbReference type="HAMAP" id="MF_01263">
    <property type="entry name" value="CCA_bact_type3"/>
    <property type="match status" value="1"/>
</dbReference>
<dbReference type="Gene3D" id="3.30.460.10">
    <property type="entry name" value="Beta Polymerase, domain 2"/>
    <property type="match status" value="1"/>
</dbReference>
<dbReference type="Gene3D" id="1.10.246.80">
    <property type="match status" value="1"/>
</dbReference>
<feature type="binding site" evidence="11">
    <location>
        <position position="41"/>
    </location>
    <ligand>
        <name>Mg(2+)</name>
        <dbReference type="ChEBI" id="CHEBI:18420"/>
    </ligand>
</feature>
<evidence type="ECO:0000256" key="8">
    <source>
        <dbReference type="ARBA" id="ARBA00022840"/>
    </source>
</evidence>
<dbReference type="SUPFAM" id="SSF81301">
    <property type="entry name" value="Nucleotidyltransferase"/>
    <property type="match status" value="1"/>
</dbReference>
<evidence type="ECO:0000259" key="14">
    <source>
        <dbReference type="Pfam" id="PF13735"/>
    </source>
</evidence>
<keyword evidence="8 11" id="KW-0067">ATP-binding</keyword>
<keyword evidence="10 11" id="KW-0694">RNA-binding</keyword>
<evidence type="ECO:0000256" key="7">
    <source>
        <dbReference type="ARBA" id="ARBA00022800"/>
    </source>
</evidence>
<feature type="binding site" evidence="11">
    <location>
        <position position="158"/>
    </location>
    <ligand>
        <name>ATP</name>
        <dbReference type="ChEBI" id="CHEBI:30616"/>
    </ligand>
</feature>
<evidence type="ECO:0000256" key="5">
    <source>
        <dbReference type="ARBA" id="ARBA00022723"/>
    </source>
</evidence>
<dbReference type="GO" id="GO:0000049">
    <property type="term" value="F:tRNA binding"/>
    <property type="evidence" value="ECO:0007669"/>
    <property type="project" value="UniProtKB-UniRule"/>
</dbReference>
<feature type="domain" description="CCA-adding enzyme C-terminal" evidence="14">
    <location>
        <begin position="244"/>
        <end position="384"/>
    </location>
</feature>
<dbReference type="PANTHER" id="PTHR46173">
    <property type="entry name" value="CCA TRNA NUCLEOTIDYLTRANSFERASE 1, MITOCHONDRIAL"/>
    <property type="match status" value="1"/>
</dbReference>
<feature type="domain" description="Poly A polymerase head" evidence="12">
    <location>
        <begin position="24"/>
        <end position="143"/>
    </location>
</feature>
<evidence type="ECO:0000256" key="4">
    <source>
        <dbReference type="ARBA" id="ARBA00022695"/>
    </source>
</evidence>
<feature type="binding site" evidence="11">
    <location>
        <position position="155"/>
    </location>
    <ligand>
        <name>CTP</name>
        <dbReference type="ChEBI" id="CHEBI:37563"/>
    </ligand>
</feature>
<evidence type="ECO:0000313" key="16">
    <source>
        <dbReference type="Proteomes" id="UP000245938"/>
    </source>
</evidence>
<dbReference type="RefSeq" id="WP_109307151.1">
    <property type="nucleotide sequence ID" value="NZ_BJUF01000021.1"/>
</dbReference>
<keyword evidence="7 11" id="KW-0692">RNA repair</keyword>
<evidence type="ECO:0000256" key="10">
    <source>
        <dbReference type="ARBA" id="ARBA00022884"/>
    </source>
</evidence>
<proteinExistence type="inferred from homology"/>
<protein>
    <recommendedName>
        <fullName evidence="11">CCA-adding enzyme</fullName>
        <ecNumber evidence="11">2.7.7.72</ecNumber>
    </recommendedName>
    <alternativeName>
        <fullName evidence="11">CCA tRNA nucleotidyltransferase</fullName>
    </alternativeName>
    <alternativeName>
        <fullName evidence="11">tRNA CCA-pyrophosphorylase</fullName>
    </alternativeName>
    <alternativeName>
        <fullName evidence="11">tRNA adenylyl-/cytidylyl- transferase</fullName>
    </alternativeName>
    <alternativeName>
        <fullName evidence="11">tRNA nucleotidyltransferase</fullName>
    </alternativeName>
    <alternativeName>
        <fullName evidence="11">tRNA-NT</fullName>
    </alternativeName>
</protein>
<comment type="caution">
    <text evidence="15">The sequence shown here is derived from an EMBL/GenBank/DDBJ whole genome shotgun (WGS) entry which is preliminary data.</text>
</comment>
<evidence type="ECO:0000256" key="6">
    <source>
        <dbReference type="ARBA" id="ARBA00022741"/>
    </source>
</evidence>
<evidence type="ECO:0000259" key="12">
    <source>
        <dbReference type="Pfam" id="PF01743"/>
    </source>
</evidence>
<keyword evidence="16" id="KW-1185">Reference proteome</keyword>
<organism evidence="15 16">
    <name type="scientific">Kurthia sibirica</name>
    <dbReference type="NCBI Taxonomy" id="202750"/>
    <lineage>
        <taxon>Bacteria</taxon>
        <taxon>Bacillati</taxon>
        <taxon>Bacillota</taxon>
        <taxon>Bacilli</taxon>
        <taxon>Bacillales</taxon>
        <taxon>Caryophanaceae</taxon>
        <taxon>Kurthia</taxon>
    </lineage>
</organism>
<feature type="binding site" evidence="11">
    <location>
        <position position="31"/>
    </location>
    <ligand>
        <name>ATP</name>
        <dbReference type="ChEBI" id="CHEBI:30616"/>
    </ligand>
</feature>
<dbReference type="PANTHER" id="PTHR46173:SF1">
    <property type="entry name" value="CCA TRNA NUCLEOTIDYLTRANSFERASE 1, MITOCHONDRIAL"/>
    <property type="match status" value="1"/>
</dbReference>
<dbReference type="NCBIfam" id="NF009814">
    <property type="entry name" value="PRK13299.1"/>
    <property type="match status" value="1"/>
</dbReference>
<dbReference type="OrthoDB" id="9805698at2"/>
<feature type="binding site" evidence="11">
    <location>
        <position position="161"/>
    </location>
    <ligand>
        <name>ATP</name>
        <dbReference type="ChEBI" id="CHEBI:30616"/>
    </ligand>
</feature>
<dbReference type="AlphaFoldDB" id="A0A2U3AI90"/>
<evidence type="ECO:0000256" key="2">
    <source>
        <dbReference type="ARBA" id="ARBA00022679"/>
    </source>
</evidence>
<feature type="binding site" evidence="11">
    <location>
        <position position="161"/>
    </location>
    <ligand>
        <name>CTP</name>
        <dbReference type="ChEBI" id="CHEBI:37563"/>
    </ligand>
</feature>
<dbReference type="Pfam" id="PF12627">
    <property type="entry name" value="PolyA_pol_RNAbd"/>
    <property type="match status" value="1"/>
</dbReference>
<gene>
    <name evidence="11" type="primary">cca</name>
    <name evidence="15" type="ORF">DEX24_14585</name>
</gene>
<feature type="binding site" evidence="11">
    <location>
        <position position="28"/>
    </location>
    <ligand>
        <name>CTP</name>
        <dbReference type="ChEBI" id="CHEBI:37563"/>
    </ligand>
</feature>
<comment type="cofactor">
    <cofactor evidence="1 11">
        <name>Mg(2+)</name>
        <dbReference type="ChEBI" id="CHEBI:18420"/>
    </cofactor>
</comment>